<dbReference type="InterPro" id="IPR050155">
    <property type="entry name" value="HAD-like_hydrolase_sf"/>
</dbReference>
<reference evidence="1 2" key="1">
    <citation type="journal article" date="2014" name="BMC Genomics">
        <title>Genome based analysis of type-I polyketide synthase and nonribosomal peptide synthetase gene clusters in seven strains of five representative Nocardia species.</title>
        <authorList>
            <person name="Komaki H."/>
            <person name="Ichikawa N."/>
            <person name="Hosoyama A."/>
            <person name="Takahashi-Nakaguchi A."/>
            <person name="Matsuzawa T."/>
            <person name="Suzuki K."/>
            <person name="Fujita N."/>
            <person name="Gonoi T."/>
        </authorList>
    </citation>
    <scope>NUCLEOTIDE SEQUENCE [LARGE SCALE GENOMIC DNA]</scope>
    <source>
        <strain evidence="1 2">NBRC 15531</strain>
    </source>
</reference>
<name>U5EL04_NOCAS</name>
<dbReference type="SUPFAM" id="SSF56784">
    <property type="entry name" value="HAD-like"/>
    <property type="match status" value="1"/>
</dbReference>
<accession>U5EL04</accession>
<dbReference type="GO" id="GO:0006281">
    <property type="term" value="P:DNA repair"/>
    <property type="evidence" value="ECO:0007669"/>
    <property type="project" value="TreeGrafter"/>
</dbReference>
<dbReference type="STRING" id="1824.SAMN05444423_104150"/>
<dbReference type="Pfam" id="PF12710">
    <property type="entry name" value="HAD"/>
    <property type="match status" value="1"/>
</dbReference>
<dbReference type="InterPro" id="IPR023214">
    <property type="entry name" value="HAD_sf"/>
</dbReference>
<comment type="caution">
    <text evidence="1">The sequence shown here is derived from an EMBL/GenBank/DDBJ whole genome shotgun (WGS) entry which is preliminary data.</text>
</comment>
<dbReference type="Gene3D" id="3.40.50.1000">
    <property type="entry name" value="HAD superfamily/HAD-like"/>
    <property type="match status" value="1"/>
</dbReference>
<dbReference type="eggNOG" id="COG0546">
    <property type="taxonomic scope" value="Bacteria"/>
</dbReference>
<dbReference type="InterPro" id="IPR023198">
    <property type="entry name" value="PGP-like_dom2"/>
</dbReference>
<evidence type="ECO:0008006" key="3">
    <source>
        <dbReference type="Google" id="ProtNLM"/>
    </source>
</evidence>
<dbReference type="SFLD" id="SFLDS00003">
    <property type="entry name" value="Haloacid_Dehalogenase"/>
    <property type="match status" value="1"/>
</dbReference>
<organism evidence="1 2">
    <name type="scientific">Nocardia asteroides NBRC 15531</name>
    <dbReference type="NCBI Taxonomy" id="1110697"/>
    <lineage>
        <taxon>Bacteria</taxon>
        <taxon>Bacillati</taxon>
        <taxon>Actinomycetota</taxon>
        <taxon>Actinomycetes</taxon>
        <taxon>Mycobacteriales</taxon>
        <taxon>Nocardiaceae</taxon>
        <taxon>Nocardia</taxon>
    </lineage>
</organism>
<keyword evidence="2" id="KW-1185">Reference proteome</keyword>
<dbReference type="AlphaFoldDB" id="U5EL04"/>
<dbReference type="GO" id="GO:0008967">
    <property type="term" value="F:phosphoglycolate phosphatase activity"/>
    <property type="evidence" value="ECO:0007669"/>
    <property type="project" value="TreeGrafter"/>
</dbReference>
<dbReference type="Gene3D" id="1.10.150.240">
    <property type="entry name" value="Putative phosphatase, domain 2"/>
    <property type="match status" value="1"/>
</dbReference>
<dbReference type="InterPro" id="IPR036412">
    <property type="entry name" value="HAD-like_sf"/>
</dbReference>
<dbReference type="OrthoDB" id="9781769at2"/>
<gene>
    <name evidence="1" type="ORF">NCAST_34_02050</name>
</gene>
<evidence type="ECO:0000313" key="2">
    <source>
        <dbReference type="Proteomes" id="UP000017048"/>
    </source>
</evidence>
<dbReference type="Proteomes" id="UP000017048">
    <property type="component" value="Unassembled WGS sequence"/>
</dbReference>
<dbReference type="PANTHER" id="PTHR43434:SF1">
    <property type="entry name" value="PHOSPHOGLYCOLATE PHOSPHATASE"/>
    <property type="match status" value="1"/>
</dbReference>
<sequence length="247" mass="27056">MNMAEARTGLIIWDVDGTLIPADLRWLRRAVSRTYDIEESAVVFPAARIHGYTDESIVVDTAIASGVTSETAEEGFSRYAEVLMQVMKQGEAELARDQAAYPGAAQTIATLAEHGYVQTALTGNLRVSAEFKLAVAGLDTHLDLEVGAFGSDARDRFDLPAFVADRYKAKYRHSIEPARTVIIGDAANDIATARHAGFRVVAVAHRISSEQLWEHSPDAVVDRLDPYEVLEAIRSVQTIRSSAQLDR</sequence>
<proteinExistence type="predicted"/>
<evidence type="ECO:0000313" key="1">
    <source>
        <dbReference type="EMBL" id="GAD87076.1"/>
    </source>
</evidence>
<protein>
    <recommendedName>
        <fullName evidence="3">Hydrolase</fullName>
    </recommendedName>
</protein>
<dbReference type="SFLD" id="SFLDG01129">
    <property type="entry name" value="C1.5:_HAD__Beta-PGM__Phosphata"/>
    <property type="match status" value="1"/>
</dbReference>
<dbReference type="PANTHER" id="PTHR43434">
    <property type="entry name" value="PHOSPHOGLYCOLATE PHOSPHATASE"/>
    <property type="match status" value="1"/>
</dbReference>
<dbReference type="EMBL" id="BAFO02000034">
    <property type="protein sequence ID" value="GAD87076.1"/>
    <property type="molecule type" value="Genomic_DNA"/>
</dbReference>